<protein>
    <submittedName>
        <fullName evidence="10">Rhomboid family intramembrane serine protease</fullName>
    </submittedName>
</protein>
<name>A0A1V8YBZ1_9ENTE</name>
<keyword evidence="4" id="KW-0378">Hydrolase</keyword>
<reference evidence="10 11" key="1">
    <citation type="journal article" date="2017" name="BMC Microbiol.">
        <title>Comparative genomics of Enterococcus spp. isolated from bovine feces.</title>
        <authorList>
            <person name="Beukers A.G."/>
            <person name="Zaheer R."/>
            <person name="Goji N."/>
            <person name="Amoako K.K."/>
            <person name="Chaves A.V."/>
            <person name="Ward M.P."/>
            <person name="McAllister T.A."/>
        </authorList>
    </citation>
    <scope>NUCLEOTIDE SEQUENCE [LARGE SCALE GENOMIC DNA]</scope>
    <source>
        <strain evidence="10 11">F1129D 143</strain>
    </source>
</reference>
<evidence type="ECO:0000256" key="4">
    <source>
        <dbReference type="ARBA" id="ARBA00022801"/>
    </source>
</evidence>
<dbReference type="GO" id="GO:0016020">
    <property type="term" value="C:membrane"/>
    <property type="evidence" value="ECO:0007669"/>
    <property type="project" value="UniProtKB-SubCell"/>
</dbReference>
<keyword evidence="10" id="KW-0645">Protease</keyword>
<proteinExistence type="inferred from homology"/>
<dbReference type="RefSeq" id="WP_010752157.1">
    <property type="nucleotide sequence ID" value="NZ_BJWF01000005.1"/>
</dbReference>
<feature type="transmembrane region" description="Helical" evidence="7">
    <location>
        <begin position="207"/>
        <end position="225"/>
    </location>
</feature>
<dbReference type="Gene3D" id="1.20.1540.10">
    <property type="entry name" value="Rhomboid-like"/>
    <property type="match status" value="1"/>
</dbReference>
<feature type="transmembrane region" description="Helical" evidence="7">
    <location>
        <begin position="20"/>
        <end position="41"/>
    </location>
</feature>
<feature type="transmembrane region" description="Helical" evidence="7">
    <location>
        <begin position="153"/>
        <end position="169"/>
    </location>
</feature>
<evidence type="ECO:0000313" key="11">
    <source>
        <dbReference type="Proteomes" id="UP000192477"/>
    </source>
</evidence>
<evidence type="ECO:0000259" key="8">
    <source>
        <dbReference type="Pfam" id="PF01694"/>
    </source>
</evidence>
<evidence type="ECO:0000256" key="6">
    <source>
        <dbReference type="ARBA" id="ARBA00023136"/>
    </source>
</evidence>
<dbReference type="EMBL" id="BJWF01000005">
    <property type="protein sequence ID" value="GEL91394.1"/>
    <property type="molecule type" value="Genomic_DNA"/>
</dbReference>
<keyword evidence="5 7" id="KW-1133">Transmembrane helix</keyword>
<evidence type="ECO:0000256" key="2">
    <source>
        <dbReference type="ARBA" id="ARBA00009045"/>
    </source>
</evidence>
<dbReference type="PANTHER" id="PTHR43731">
    <property type="entry name" value="RHOMBOID PROTEASE"/>
    <property type="match status" value="1"/>
</dbReference>
<feature type="domain" description="Peptidase S54 rhomboid" evidence="8">
    <location>
        <begin position="56"/>
        <end position="192"/>
    </location>
</feature>
<reference evidence="9 12" key="2">
    <citation type="submission" date="2019-07" db="EMBL/GenBank/DDBJ databases">
        <title>Whole genome shotgun sequence of Enterococcus villorum NBRC 100699.</title>
        <authorList>
            <person name="Hosoyama A."/>
            <person name="Uohara A."/>
            <person name="Ohji S."/>
            <person name="Ichikawa N."/>
        </authorList>
    </citation>
    <scope>NUCLEOTIDE SEQUENCE [LARGE SCALE GENOMIC DNA]</scope>
    <source>
        <strain evidence="9 12">NBRC 100699</strain>
    </source>
</reference>
<evidence type="ECO:0000256" key="7">
    <source>
        <dbReference type="SAM" id="Phobius"/>
    </source>
</evidence>
<feature type="transmembrane region" description="Helical" evidence="7">
    <location>
        <begin position="61"/>
        <end position="83"/>
    </location>
</feature>
<dbReference type="AlphaFoldDB" id="A0A1V8YBZ1"/>
<keyword evidence="6 7" id="KW-0472">Membrane</keyword>
<dbReference type="InterPro" id="IPR050925">
    <property type="entry name" value="Rhomboid_protease_S54"/>
</dbReference>
<dbReference type="STRING" id="112904.BH747_08065"/>
<dbReference type="InterPro" id="IPR035952">
    <property type="entry name" value="Rhomboid-like_sf"/>
</dbReference>
<dbReference type="SUPFAM" id="SSF144091">
    <property type="entry name" value="Rhomboid-like"/>
    <property type="match status" value="1"/>
</dbReference>
<comment type="similarity">
    <text evidence="2">Belongs to the peptidase S54 family.</text>
</comment>
<feature type="transmembrane region" description="Helical" evidence="7">
    <location>
        <begin position="175"/>
        <end position="195"/>
    </location>
</feature>
<keyword evidence="3 7" id="KW-0812">Transmembrane</keyword>
<evidence type="ECO:0000313" key="9">
    <source>
        <dbReference type="EMBL" id="GEL91394.1"/>
    </source>
</evidence>
<dbReference type="EMBL" id="MJEA01000007">
    <property type="protein sequence ID" value="OQO70109.1"/>
    <property type="molecule type" value="Genomic_DNA"/>
</dbReference>
<dbReference type="Proteomes" id="UP000192477">
    <property type="component" value="Unassembled WGS sequence"/>
</dbReference>
<evidence type="ECO:0000256" key="5">
    <source>
        <dbReference type="ARBA" id="ARBA00022989"/>
    </source>
</evidence>
<evidence type="ECO:0000313" key="12">
    <source>
        <dbReference type="Proteomes" id="UP000321830"/>
    </source>
</evidence>
<evidence type="ECO:0000256" key="3">
    <source>
        <dbReference type="ARBA" id="ARBA00022692"/>
    </source>
</evidence>
<dbReference type="Pfam" id="PF01694">
    <property type="entry name" value="Rhomboid"/>
    <property type="match status" value="1"/>
</dbReference>
<feature type="transmembrane region" description="Helical" evidence="7">
    <location>
        <begin position="95"/>
        <end position="115"/>
    </location>
</feature>
<dbReference type="OrthoDB" id="9813074at2"/>
<accession>A0A1V8YBZ1</accession>
<dbReference type="GO" id="GO:0006508">
    <property type="term" value="P:proteolysis"/>
    <property type="evidence" value="ECO:0007669"/>
    <property type="project" value="UniProtKB-KW"/>
</dbReference>
<dbReference type="InterPro" id="IPR022764">
    <property type="entry name" value="Peptidase_S54_rhomboid_dom"/>
</dbReference>
<dbReference type="GO" id="GO:0004252">
    <property type="term" value="F:serine-type endopeptidase activity"/>
    <property type="evidence" value="ECO:0007669"/>
    <property type="project" value="InterPro"/>
</dbReference>
<evidence type="ECO:0000256" key="1">
    <source>
        <dbReference type="ARBA" id="ARBA00004141"/>
    </source>
</evidence>
<comment type="subcellular location">
    <subcellularLocation>
        <location evidence="1">Membrane</location>
        <topology evidence="1">Multi-pass membrane protein</topology>
    </subcellularLocation>
</comment>
<dbReference type="PANTHER" id="PTHR43731:SF14">
    <property type="entry name" value="PRESENILIN-ASSOCIATED RHOMBOID-LIKE PROTEIN, MITOCHONDRIAL"/>
    <property type="match status" value="1"/>
</dbReference>
<evidence type="ECO:0000313" key="10">
    <source>
        <dbReference type="EMBL" id="OQO70109.1"/>
    </source>
</evidence>
<feature type="transmembrane region" description="Helical" evidence="7">
    <location>
        <begin position="121"/>
        <end position="141"/>
    </location>
</feature>
<gene>
    <name evidence="10" type="ORF">BH747_08065</name>
    <name evidence="9" type="ORF">EVI01_07310</name>
</gene>
<sequence>MNYQQKIKLNAWLRRPILTYFFLAIQTIVFVMIELFPFLNIPSYLGMFGPSIAYMNEWWRFVTPIFIHFGLMHFVMNSLILYFMGEQIETLYGHWRFLLIYLFSGILGNATSFAFNNVGVLSGGASTSLFGLFGALFILGYHFKNNYQIQQMIRHYMLFIGLSFIFGLLDTSVDIWGHLGGIIGGLLLGNLLGLPQKVTNYSIHQKILSALVFGFLLIICVLLGLKNYGLLV</sequence>
<organism evidence="10 11">
    <name type="scientific">Enterococcus villorum</name>
    <dbReference type="NCBI Taxonomy" id="112904"/>
    <lineage>
        <taxon>Bacteria</taxon>
        <taxon>Bacillati</taxon>
        <taxon>Bacillota</taxon>
        <taxon>Bacilli</taxon>
        <taxon>Lactobacillales</taxon>
        <taxon>Enterococcaceae</taxon>
        <taxon>Enterococcus</taxon>
    </lineage>
</organism>
<dbReference type="Proteomes" id="UP000321830">
    <property type="component" value="Unassembled WGS sequence"/>
</dbReference>
<comment type="caution">
    <text evidence="10">The sequence shown here is derived from an EMBL/GenBank/DDBJ whole genome shotgun (WGS) entry which is preliminary data.</text>
</comment>